<name>A0A8X6VH10_TRICX</name>
<dbReference type="EMBL" id="BMAU01021255">
    <property type="protein sequence ID" value="GFY05735.1"/>
    <property type="molecule type" value="Genomic_DNA"/>
</dbReference>
<dbReference type="AlphaFoldDB" id="A0A8X6VH10"/>
<proteinExistence type="predicted"/>
<reference evidence="2" key="1">
    <citation type="submission" date="2020-08" db="EMBL/GenBank/DDBJ databases">
        <title>Multicomponent nature underlies the extraordinary mechanical properties of spider dragline silk.</title>
        <authorList>
            <person name="Kono N."/>
            <person name="Nakamura H."/>
            <person name="Mori M."/>
            <person name="Yoshida Y."/>
            <person name="Ohtoshi R."/>
            <person name="Malay A.D."/>
            <person name="Moran D.A.P."/>
            <person name="Tomita M."/>
            <person name="Numata K."/>
            <person name="Arakawa K."/>
        </authorList>
    </citation>
    <scope>NUCLEOTIDE SEQUENCE</scope>
</reference>
<evidence type="ECO:0000313" key="2">
    <source>
        <dbReference type="EMBL" id="GFY05735.1"/>
    </source>
</evidence>
<dbReference type="Proteomes" id="UP000887159">
    <property type="component" value="Unassembled WGS sequence"/>
</dbReference>
<evidence type="ECO:0000313" key="3">
    <source>
        <dbReference type="Proteomes" id="UP000887159"/>
    </source>
</evidence>
<gene>
    <name evidence="2" type="ORF">TNCV_4404021</name>
</gene>
<comment type="caution">
    <text evidence="2">The sequence shown here is derived from an EMBL/GenBank/DDBJ whole genome shotgun (WGS) entry which is preliminary data.</text>
</comment>
<keyword evidence="3" id="KW-1185">Reference proteome</keyword>
<accession>A0A8X6VH10</accession>
<feature type="region of interest" description="Disordered" evidence="1">
    <location>
        <begin position="1"/>
        <end position="51"/>
    </location>
</feature>
<evidence type="ECO:0000256" key="1">
    <source>
        <dbReference type="SAM" id="MobiDB-lite"/>
    </source>
</evidence>
<feature type="compositionally biased region" description="Basic and acidic residues" evidence="1">
    <location>
        <begin position="20"/>
        <end position="38"/>
    </location>
</feature>
<sequence length="81" mass="9355">MFAPGNRPNIRGGSGSGTARYREGSSNDQMRRDQTRPERTKRKRENWRERNVVEGRKTAGRWVLQSFDILVISLFCDVCVP</sequence>
<organism evidence="2 3">
    <name type="scientific">Trichonephila clavipes</name>
    <name type="common">Golden silk orbweaver</name>
    <name type="synonym">Nephila clavipes</name>
    <dbReference type="NCBI Taxonomy" id="2585209"/>
    <lineage>
        <taxon>Eukaryota</taxon>
        <taxon>Metazoa</taxon>
        <taxon>Ecdysozoa</taxon>
        <taxon>Arthropoda</taxon>
        <taxon>Chelicerata</taxon>
        <taxon>Arachnida</taxon>
        <taxon>Araneae</taxon>
        <taxon>Araneomorphae</taxon>
        <taxon>Entelegynae</taxon>
        <taxon>Araneoidea</taxon>
        <taxon>Nephilidae</taxon>
        <taxon>Trichonephila</taxon>
    </lineage>
</organism>
<protein>
    <submittedName>
        <fullName evidence="2">Uncharacterized protein</fullName>
    </submittedName>
</protein>